<name>A0ABU7VRF9_9BACL</name>
<proteinExistence type="predicted"/>
<dbReference type="NCBIfam" id="TIGR02532">
    <property type="entry name" value="IV_pilin_GFxxxE"/>
    <property type="match status" value="1"/>
</dbReference>
<dbReference type="EMBL" id="JAZHPZ010000004">
    <property type="protein sequence ID" value="MEF2966354.1"/>
    <property type="molecule type" value="Genomic_DNA"/>
</dbReference>
<sequence>MRALIQRLKKEEKGLTLIELLAVIVIIGIIAAIAVPIVTGLINDTKNNARVATANQLLEAAKLYSIANNGGVIAGDVTLKDLVEGEYIQDNLTDPKEGTAYDDEGTKIDLDSYMSAGNAVVVLEISGGDTFSYSAKDLKSEKTTTSGSGSESSGSGS</sequence>
<evidence type="ECO:0000313" key="6">
    <source>
        <dbReference type="Proteomes" id="UP001306950"/>
    </source>
</evidence>
<evidence type="ECO:0000256" key="4">
    <source>
        <dbReference type="SAM" id="Phobius"/>
    </source>
</evidence>
<dbReference type="PROSITE" id="PS00409">
    <property type="entry name" value="PROKAR_NTER_METHYL"/>
    <property type="match status" value="1"/>
</dbReference>
<evidence type="ECO:0000256" key="2">
    <source>
        <dbReference type="ARBA" id="ARBA00023287"/>
    </source>
</evidence>
<keyword evidence="2" id="KW-0178">Competence</keyword>
<dbReference type="Proteomes" id="UP001306950">
    <property type="component" value="Unassembled WGS sequence"/>
</dbReference>
<evidence type="ECO:0000256" key="3">
    <source>
        <dbReference type="SAM" id="MobiDB-lite"/>
    </source>
</evidence>
<keyword evidence="4" id="KW-1133">Transmembrane helix</keyword>
<keyword evidence="6" id="KW-1185">Reference proteome</keyword>
<dbReference type="Gene3D" id="3.30.700.10">
    <property type="entry name" value="Glycoprotein, Type 4 Pilin"/>
    <property type="match status" value="1"/>
</dbReference>
<dbReference type="RefSeq" id="WP_331846569.1">
    <property type="nucleotide sequence ID" value="NZ_JAZHPZ010000004.1"/>
</dbReference>
<feature type="transmembrane region" description="Helical" evidence="4">
    <location>
        <begin position="20"/>
        <end position="42"/>
    </location>
</feature>
<comment type="subcellular location">
    <subcellularLocation>
        <location evidence="1">Cell surface</location>
    </subcellularLocation>
</comment>
<gene>
    <name evidence="5" type="ORF">V3851_10985</name>
</gene>
<reference evidence="5 6" key="1">
    <citation type="submission" date="2024-02" db="EMBL/GenBank/DDBJ databases">
        <title>A nitrogen-fixing paenibacillus bacterium.</title>
        <authorList>
            <person name="Zhang W.L."/>
            <person name="Chen S.F."/>
        </authorList>
    </citation>
    <scope>NUCLEOTIDE SEQUENCE [LARGE SCALE GENOMIC DNA]</scope>
    <source>
        <strain evidence="5 6">M1</strain>
    </source>
</reference>
<dbReference type="Pfam" id="PF07963">
    <property type="entry name" value="N_methyl"/>
    <property type="match status" value="1"/>
</dbReference>
<dbReference type="InterPro" id="IPR012902">
    <property type="entry name" value="N_methyl_site"/>
</dbReference>
<feature type="compositionally biased region" description="Low complexity" evidence="3">
    <location>
        <begin position="143"/>
        <end position="157"/>
    </location>
</feature>
<organism evidence="5 6">
    <name type="scientific">Paenibacillus haidiansis</name>
    <dbReference type="NCBI Taxonomy" id="1574488"/>
    <lineage>
        <taxon>Bacteria</taxon>
        <taxon>Bacillati</taxon>
        <taxon>Bacillota</taxon>
        <taxon>Bacilli</taxon>
        <taxon>Bacillales</taxon>
        <taxon>Paenibacillaceae</taxon>
        <taxon>Paenibacillus</taxon>
    </lineage>
</organism>
<keyword evidence="4" id="KW-0812">Transmembrane</keyword>
<evidence type="ECO:0000313" key="5">
    <source>
        <dbReference type="EMBL" id="MEF2966354.1"/>
    </source>
</evidence>
<feature type="region of interest" description="Disordered" evidence="3">
    <location>
        <begin position="136"/>
        <end position="157"/>
    </location>
</feature>
<protein>
    <submittedName>
        <fullName evidence="5">Prepilin-type N-terminal cleavage/methylation domain-containing protein</fullName>
    </submittedName>
</protein>
<accession>A0ABU7VRF9</accession>
<evidence type="ECO:0000256" key="1">
    <source>
        <dbReference type="ARBA" id="ARBA00004241"/>
    </source>
</evidence>
<comment type="caution">
    <text evidence="5">The sequence shown here is derived from an EMBL/GenBank/DDBJ whole genome shotgun (WGS) entry which is preliminary data.</text>
</comment>
<dbReference type="SUPFAM" id="SSF54523">
    <property type="entry name" value="Pili subunits"/>
    <property type="match status" value="1"/>
</dbReference>
<dbReference type="InterPro" id="IPR045584">
    <property type="entry name" value="Pilin-like"/>
</dbReference>
<keyword evidence="4" id="KW-0472">Membrane</keyword>